<dbReference type="Proteomes" id="UP000238479">
    <property type="component" value="Chromosome 6"/>
</dbReference>
<proteinExistence type="predicted"/>
<reference evidence="1 2" key="1">
    <citation type="journal article" date="2018" name="Nat. Genet.">
        <title>The Rosa genome provides new insights in the design of modern roses.</title>
        <authorList>
            <person name="Bendahmane M."/>
        </authorList>
    </citation>
    <scope>NUCLEOTIDE SEQUENCE [LARGE SCALE GENOMIC DNA]</scope>
    <source>
        <strain evidence="2">cv. Old Blush</strain>
    </source>
</reference>
<keyword evidence="2" id="KW-1185">Reference proteome</keyword>
<comment type="caution">
    <text evidence="1">The sequence shown here is derived from an EMBL/GenBank/DDBJ whole genome shotgun (WGS) entry which is preliminary data.</text>
</comment>
<dbReference type="EMBL" id="PDCK01000044">
    <property type="protein sequence ID" value="PRQ25322.1"/>
    <property type="molecule type" value="Genomic_DNA"/>
</dbReference>
<accession>A0A2P6PTR4</accession>
<dbReference type="Gramene" id="PRQ25322">
    <property type="protein sequence ID" value="PRQ25322"/>
    <property type="gene ID" value="RchiOBHm_Chr6g0282381"/>
</dbReference>
<organism evidence="1 2">
    <name type="scientific">Rosa chinensis</name>
    <name type="common">China rose</name>
    <dbReference type="NCBI Taxonomy" id="74649"/>
    <lineage>
        <taxon>Eukaryota</taxon>
        <taxon>Viridiplantae</taxon>
        <taxon>Streptophyta</taxon>
        <taxon>Embryophyta</taxon>
        <taxon>Tracheophyta</taxon>
        <taxon>Spermatophyta</taxon>
        <taxon>Magnoliopsida</taxon>
        <taxon>eudicotyledons</taxon>
        <taxon>Gunneridae</taxon>
        <taxon>Pentapetalae</taxon>
        <taxon>rosids</taxon>
        <taxon>fabids</taxon>
        <taxon>Rosales</taxon>
        <taxon>Rosaceae</taxon>
        <taxon>Rosoideae</taxon>
        <taxon>Rosoideae incertae sedis</taxon>
        <taxon>Rosa</taxon>
    </lineage>
</organism>
<gene>
    <name evidence="1" type="ORF">RchiOBHm_Chr6g0282381</name>
</gene>
<protein>
    <submittedName>
        <fullName evidence="1">Uncharacterized protein</fullName>
    </submittedName>
</protein>
<evidence type="ECO:0000313" key="1">
    <source>
        <dbReference type="EMBL" id="PRQ25322.1"/>
    </source>
</evidence>
<evidence type="ECO:0000313" key="2">
    <source>
        <dbReference type="Proteomes" id="UP000238479"/>
    </source>
</evidence>
<sequence length="63" mass="7529">MQCLFTTSSTHLSVINIKRREDANESIVHWIIQTHAKAYWNKNYTQTYCYFRMVSHFATKLNS</sequence>
<dbReference type="AlphaFoldDB" id="A0A2P6PTR4"/>
<name>A0A2P6PTR4_ROSCH</name>